<gene>
    <name evidence="2" type="ORF">GCM10009037_08090</name>
</gene>
<dbReference type="RefSeq" id="WP_188879349.1">
    <property type="nucleotide sequence ID" value="NZ_BMPF01000001.1"/>
</dbReference>
<sequence length="165" mass="16975">MDESRGVALSVSLAWLLGPLALLAWATGLPFLLPSLGPSAYVLATRVRPWRDVSREVALGQTVGVVVAYLAVRALVGPLTGVALLPHTVAGLRQVAAVVLAVVAATLAMSALDARHAPAYATVLIFALGIPARALDVLVFLGGVAVLIALDALRIRGATFAARGR</sequence>
<feature type="transmembrane region" description="Helical" evidence="1">
    <location>
        <begin position="124"/>
        <end position="150"/>
    </location>
</feature>
<evidence type="ECO:0000313" key="3">
    <source>
        <dbReference type="Proteomes" id="UP000628840"/>
    </source>
</evidence>
<feature type="transmembrane region" description="Helical" evidence="1">
    <location>
        <begin position="92"/>
        <end position="112"/>
    </location>
</feature>
<keyword evidence="1" id="KW-0472">Membrane</keyword>
<comment type="caution">
    <text evidence="2">The sequence shown here is derived from an EMBL/GenBank/DDBJ whole genome shotgun (WGS) entry which is preliminary data.</text>
</comment>
<keyword evidence="3" id="KW-1185">Reference proteome</keyword>
<dbReference type="OrthoDB" id="167785at2157"/>
<evidence type="ECO:0008006" key="4">
    <source>
        <dbReference type="Google" id="ProtNLM"/>
    </source>
</evidence>
<keyword evidence="1" id="KW-0812">Transmembrane</keyword>
<dbReference type="EMBL" id="BMPF01000001">
    <property type="protein sequence ID" value="GGL26850.1"/>
    <property type="molecule type" value="Genomic_DNA"/>
</dbReference>
<dbReference type="Proteomes" id="UP000628840">
    <property type="component" value="Unassembled WGS sequence"/>
</dbReference>
<accession>A0A830FAD3</accession>
<evidence type="ECO:0000313" key="2">
    <source>
        <dbReference type="EMBL" id="GGL26850.1"/>
    </source>
</evidence>
<feature type="transmembrane region" description="Helical" evidence="1">
    <location>
        <begin position="63"/>
        <end position="85"/>
    </location>
</feature>
<protein>
    <recommendedName>
        <fullName evidence="4">HPP family protein</fullName>
    </recommendedName>
</protein>
<name>A0A830FAD3_9EURY</name>
<proteinExistence type="predicted"/>
<evidence type="ECO:0000256" key="1">
    <source>
        <dbReference type="SAM" id="Phobius"/>
    </source>
</evidence>
<reference evidence="2 3" key="1">
    <citation type="journal article" date="2019" name="Int. J. Syst. Evol. Microbiol.">
        <title>The Global Catalogue of Microorganisms (GCM) 10K type strain sequencing project: providing services to taxonomists for standard genome sequencing and annotation.</title>
        <authorList>
            <consortium name="The Broad Institute Genomics Platform"/>
            <consortium name="The Broad Institute Genome Sequencing Center for Infectious Disease"/>
            <person name="Wu L."/>
            <person name="Ma J."/>
        </authorList>
    </citation>
    <scope>NUCLEOTIDE SEQUENCE [LARGE SCALE GENOMIC DNA]</scope>
    <source>
        <strain evidence="2 3">JCM 19585</strain>
    </source>
</reference>
<dbReference type="AlphaFoldDB" id="A0A830FAD3"/>
<organism evidence="2 3">
    <name type="scientific">Halarchaeum grantii</name>
    <dbReference type="NCBI Taxonomy" id="1193105"/>
    <lineage>
        <taxon>Archaea</taxon>
        <taxon>Methanobacteriati</taxon>
        <taxon>Methanobacteriota</taxon>
        <taxon>Stenosarchaea group</taxon>
        <taxon>Halobacteria</taxon>
        <taxon>Halobacteriales</taxon>
        <taxon>Halobacteriaceae</taxon>
    </lineage>
</organism>
<keyword evidence="1" id="KW-1133">Transmembrane helix</keyword>